<evidence type="ECO:0000256" key="5">
    <source>
        <dbReference type="ARBA" id="ARBA00022737"/>
    </source>
</evidence>
<evidence type="ECO:0000256" key="2">
    <source>
        <dbReference type="ARBA" id="ARBA00006432"/>
    </source>
</evidence>
<feature type="domain" description="Carrier" evidence="8">
    <location>
        <begin position="535"/>
        <end position="610"/>
    </location>
</feature>
<dbReference type="SUPFAM" id="SSF47336">
    <property type="entry name" value="ACP-like"/>
    <property type="match status" value="1"/>
</dbReference>
<accession>A0ABU7VPV2</accession>
<dbReference type="InterPro" id="IPR006162">
    <property type="entry name" value="Ppantetheine_attach_site"/>
</dbReference>
<dbReference type="SUPFAM" id="SSF52777">
    <property type="entry name" value="CoA-dependent acyltransferases"/>
    <property type="match status" value="2"/>
</dbReference>
<dbReference type="SMART" id="SM00823">
    <property type="entry name" value="PKS_PP"/>
    <property type="match status" value="1"/>
</dbReference>
<reference evidence="9 10" key="1">
    <citation type="submission" date="2024-02" db="EMBL/GenBank/DDBJ databases">
        <title>A nitrogen-fixing paenibacillus bacterium.</title>
        <authorList>
            <person name="Zhang W.L."/>
            <person name="Chen S.F."/>
        </authorList>
    </citation>
    <scope>NUCLEOTIDE SEQUENCE [LARGE SCALE GENOMIC DNA]</scope>
    <source>
        <strain evidence="9 10">M1</strain>
    </source>
</reference>
<dbReference type="InterPro" id="IPR020806">
    <property type="entry name" value="PKS_PP-bd"/>
</dbReference>
<dbReference type="InterPro" id="IPR036736">
    <property type="entry name" value="ACP-like_sf"/>
</dbReference>
<evidence type="ECO:0000256" key="6">
    <source>
        <dbReference type="ARBA" id="ARBA00023194"/>
    </source>
</evidence>
<dbReference type="PANTHER" id="PTHR45527">
    <property type="entry name" value="NONRIBOSOMAL PEPTIDE SYNTHETASE"/>
    <property type="match status" value="1"/>
</dbReference>
<dbReference type="CDD" id="cd19531">
    <property type="entry name" value="LCL_NRPS-like"/>
    <property type="match status" value="1"/>
</dbReference>
<keyword evidence="5" id="KW-0677">Repeat</keyword>
<protein>
    <submittedName>
        <fullName evidence="9">Amino acid adenylation domain-containing protein</fullName>
    </submittedName>
</protein>
<sequence length="1080" mass="125359">MKYLGDKVREYAELHPNKPAIECGATEVSYSQLEKASDIIANILLNSESEKKYVFVMLDKSAALVKSLLGIIKAGYIFVPIDINYPLNKVLKMMEVLSPDWIVTNEDCLNLVNEIERNYRPRFNVFLVEDKDSHAEASYDNHRYRIVRLSNHNDVTPEPNERYYNNKYCYIYFTSGTTGEPKAVLGRHNSLLQYIEWQIGEFDINDTCRVSQLTRPVFDPFLRDIFVPLCSGGTVCIPDNEIILNPRKLLGWIKASKISLIHMVPSLFKMLSAQLEEGMVLDHLKYVFLAGELLRGKDVEQWSRILENKVQLINLYGPTETTLAKFYYRIHEEDCKKGVIPVGLPITYAKAYILNKDMKKCPTGTIGEVYIRTPFCSAGYINDVALTKEKFIRNPYSDNPHDYIYKTGDFGKLLFDGNLMLLGRMDYQIKIRGMRIETGEIENVIMGYDAIQDVAILAKEDINGEKELYSYFVSNQKVDVTELKKFLSKKIPQHMVPAYYIQVDKLPLTANGKVNRNMLAEVKGTDNYSDKLLEQPTGQDEEVLLNIWKKILKRDEVGTNSDFFELGGHSLKVADLVGQIYQSLNVELRIADVFKNPTVKELADYIKNIRENPYSSIPKIEKREYYETSYAQKRMFILDKLGMGQTHYNTTKAFRIQGNLDKSKVELAINQIADRHEILRSTFELIDGEVVQKVTDQFNITINFSECKEMNLKGIVEKFVRPFDIEKLPLLRVELVSFRNDEHLLLLDVHHIITDGVSFRILLKEFFALYNNRELEELPIQYRDFCHWENNMFNTIAMRKQEEYWTEQFRTLPELLNMPLDKQRPEIRAYVGSSIKVEIPKESLKKIHELCSKYGMTLNMVLYCIFILNLHYYTGQTDITCGVIAANRNHPDLKELIGIFINFLPIRNIINKEMTISEFLKAGKDTQLDAYNNSQYPFDMIVNKVARNKAQNRNDLFDTMFVFHNQIDQDARFETAGLKFESVEIEKKTTKLDFQIDLALDGDENLICTLEYDTQLFEEHTMTNFLLDYKKMVENLPDNEFNTIQSLKLSSRHQNKADTGEIKDLRKKLINDFNDDLRNE</sequence>
<dbReference type="Gene3D" id="3.30.559.30">
    <property type="entry name" value="Nonribosomal peptide synthetase, condensation domain"/>
    <property type="match status" value="1"/>
</dbReference>
<dbReference type="Gene3D" id="3.30.559.10">
    <property type="entry name" value="Chloramphenicol acetyltransferase-like domain"/>
    <property type="match status" value="1"/>
</dbReference>
<dbReference type="PROSITE" id="PS00012">
    <property type="entry name" value="PHOSPHOPANTETHEINE"/>
    <property type="match status" value="1"/>
</dbReference>
<dbReference type="InterPro" id="IPR025110">
    <property type="entry name" value="AMP-bd_C"/>
</dbReference>
<evidence type="ECO:0000256" key="4">
    <source>
        <dbReference type="ARBA" id="ARBA00022553"/>
    </source>
</evidence>
<organism evidence="9 10">
    <name type="scientific">Paenibacillus haidiansis</name>
    <dbReference type="NCBI Taxonomy" id="1574488"/>
    <lineage>
        <taxon>Bacteria</taxon>
        <taxon>Bacillati</taxon>
        <taxon>Bacillota</taxon>
        <taxon>Bacilli</taxon>
        <taxon>Bacillales</taxon>
        <taxon>Paenibacillaceae</taxon>
        <taxon>Paenibacillus</taxon>
    </lineage>
</organism>
<dbReference type="PROSITE" id="PS50075">
    <property type="entry name" value="CARRIER"/>
    <property type="match status" value="1"/>
</dbReference>
<evidence type="ECO:0000256" key="1">
    <source>
        <dbReference type="ARBA" id="ARBA00001957"/>
    </source>
</evidence>
<dbReference type="Pfam" id="PF00501">
    <property type="entry name" value="AMP-binding"/>
    <property type="match status" value="1"/>
</dbReference>
<dbReference type="PROSITE" id="PS00455">
    <property type="entry name" value="AMP_BINDING"/>
    <property type="match status" value="1"/>
</dbReference>
<name>A0ABU7VPV2_9BACL</name>
<dbReference type="Gene3D" id="3.30.300.30">
    <property type="match status" value="1"/>
</dbReference>
<dbReference type="RefSeq" id="WP_331846016.1">
    <property type="nucleotide sequence ID" value="NZ_JAZHPZ010000003.1"/>
</dbReference>
<dbReference type="Pfam" id="PF00550">
    <property type="entry name" value="PP-binding"/>
    <property type="match status" value="1"/>
</dbReference>
<comment type="cofactor">
    <cofactor evidence="1">
        <name>pantetheine 4'-phosphate</name>
        <dbReference type="ChEBI" id="CHEBI:47942"/>
    </cofactor>
</comment>
<evidence type="ECO:0000259" key="8">
    <source>
        <dbReference type="PROSITE" id="PS50075"/>
    </source>
</evidence>
<evidence type="ECO:0000313" key="10">
    <source>
        <dbReference type="Proteomes" id="UP001306950"/>
    </source>
</evidence>
<dbReference type="InterPro" id="IPR045851">
    <property type="entry name" value="AMP-bd_C_sf"/>
</dbReference>
<keyword evidence="6" id="KW-0045">Antibiotic biosynthesis</keyword>
<keyword evidence="10" id="KW-1185">Reference proteome</keyword>
<dbReference type="Pfam" id="PF13193">
    <property type="entry name" value="AMP-binding_C"/>
    <property type="match status" value="1"/>
</dbReference>
<dbReference type="NCBIfam" id="TIGR01733">
    <property type="entry name" value="AA-adenyl-dom"/>
    <property type="match status" value="1"/>
</dbReference>
<dbReference type="Gene3D" id="3.40.50.12780">
    <property type="entry name" value="N-terminal domain of ligase-like"/>
    <property type="match status" value="1"/>
</dbReference>
<keyword evidence="4" id="KW-0597">Phosphoprotein</keyword>
<dbReference type="InterPro" id="IPR001242">
    <property type="entry name" value="Condensation_dom"/>
</dbReference>
<dbReference type="SUPFAM" id="SSF56801">
    <property type="entry name" value="Acetyl-CoA synthetase-like"/>
    <property type="match status" value="1"/>
</dbReference>
<dbReference type="CDD" id="cd05930">
    <property type="entry name" value="A_NRPS"/>
    <property type="match status" value="1"/>
</dbReference>
<dbReference type="EMBL" id="JAZHPZ010000003">
    <property type="protein sequence ID" value="MEF2965785.1"/>
    <property type="molecule type" value="Genomic_DNA"/>
</dbReference>
<dbReference type="InterPro" id="IPR010071">
    <property type="entry name" value="AA_adenyl_dom"/>
</dbReference>
<comment type="caution">
    <text evidence="9">The sequence shown here is derived from an EMBL/GenBank/DDBJ whole genome shotgun (WGS) entry which is preliminary data.</text>
</comment>
<dbReference type="InterPro" id="IPR023213">
    <property type="entry name" value="CAT-like_dom_sf"/>
</dbReference>
<evidence type="ECO:0000256" key="3">
    <source>
        <dbReference type="ARBA" id="ARBA00022450"/>
    </source>
</evidence>
<dbReference type="Pfam" id="PF00668">
    <property type="entry name" value="Condensation"/>
    <property type="match status" value="1"/>
</dbReference>
<evidence type="ECO:0000256" key="7">
    <source>
        <dbReference type="ARBA" id="ARBA00023268"/>
    </source>
</evidence>
<keyword evidence="7" id="KW-0511">Multifunctional enzyme</keyword>
<dbReference type="InterPro" id="IPR020845">
    <property type="entry name" value="AMP-binding_CS"/>
</dbReference>
<proteinExistence type="inferred from homology"/>
<dbReference type="InterPro" id="IPR000873">
    <property type="entry name" value="AMP-dep_synth/lig_dom"/>
</dbReference>
<comment type="similarity">
    <text evidence="2">Belongs to the ATP-dependent AMP-binding enzyme family.</text>
</comment>
<dbReference type="PANTHER" id="PTHR45527:SF1">
    <property type="entry name" value="FATTY ACID SYNTHASE"/>
    <property type="match status" value="1"/>
</dbReference>
<dbReference type="Gene3D" id="1.10.1200.10">
    <property type="entry name" value="ACP-like"/>
    <property type="match status" value="1"/>
</dbReference>
<dbReference type="InterPro" id="IPR009081">
    <property type="entry name" value="PP-bd_ACP"/>
</dbReference>
<gene>
    <name evidence="9" type="ORF">V3851_08085</name>
</gene>
<dbReference type="Proteomes" id="UP001306950">
    <property type="component" value="Unassembled WGS sequence"/>
</dbReference>
<dbReference type="InterPro" id="IPR042099">
    <property type="entry name" value="ANL_N_sf"/>
</dbReference>
<evidence type="ECO:0000313" key="9">
    <source>
        <dbReference type="EMBL" id="MEF2965785.1"/>
    </source>
</evidence>
<keyword evidence="3" id="KW-0596">Phosphopantetheine</keyword>